<proteinExistence type="predicted"/>
<feature type="transmembrane region" description="Helical" evidence="1">
    <location>
        <begin position="346"/>
        <end position="368"/>
    </location>
</feature>
<accession>A0A399RFQ6</accession>
<feature type="transmembrane region" description="Helical" evidence="1">
    <location>
        <begin position="199"/>
        <end position="220"/>
    </location>
</feature>
<feature type="signal peptide" evidence="2">
    <location>
        <begin position="1"/>
        <end position="21"/>
    </location>
</feature>
<dbReference type="InterPro" id="IPR052163">
    <property type="entry name" value="DGC-Regulatory_Protein"/>
</dbReference>
<dbReference type="PANTHER" id="PTHR46663">
    <property type="entry name" value="DIGUANYLATE CYCLASE DGCT-RELATED"/>
    <property type="match status" value="1"/>
</dbReference>
<evidence type="ECO:0000256" key="1">
    <source>
        <dbReference type="SAM" id="Phobius"/>
    </source>
</evidence>
<evidence type="ECO:0000256" key="2">
    <source>
        <dbReference type="SAM" id="SignalP"/>
    </source>
</evidence>
<feature type="chain" id="PRO_5017325794" evidence="2">
    <location>
        <begin position="22"/>
        <end position="558"/>
    </location>
</feature>
<dbReference type="Proteomes" id="UP000265845">
    <property type="component" value="Unassembled WGS sequence"/>
</dbReference>
<dbReference type="RefSeq" id="WP_119454066.1">
    <property type="nucleotide sequence ID" value="NZ_QWGA01000007.1"/>
</dbReference>
<gene>
    <name evidence="4" type="ORF">D1222_09665</name>
</gene>
<dbReference type="PROSITE" id="PS50887">
    <property type="entry name" value="GGDEF"/>
    <property type="match status" value="1"/>
</dbReference>
<keyword evidence="1" id="KW-0812">Transmembrane</keyword>
<evidence type="ECO:0000259" key="3">
    <source>
        <dbReference type="PROSITE" id="PS50887"/>
    </source>
</evidence>
<keyword evidence="1" id="KW-1133">Transmembrane helix</keyword>
<dbReference type="PROSITE" id="PS51257">
    <property type="entry name" value="PROKAR_LIPOPROTEIN"/>
    <property type="match status" value="1"/>
</dbReference>
<keyword evidence="2" id="KW-0732">Signal</keyword>
<evidence type="ECO:0000313" key="4">
    <source>
        <dbReference type="EMBL" id="RIJ28642.1"/>
    </source>
</evidence>
<dbReference type="AlphaFoldDB" id="A0A399RFQ6"/>
<feature type="transmembrane region" description="Helical" evidence="1">
    <location>
        <begin position="165"/>
        <end position="187"/>
    </location>
</feature>
<comment type="caution">
    <text evidence="4">The sequence shown here is derived from an EMBL/GenBank/DDBJ whole genome shotgun (WGS) entry which is preliminary data.</text>
</comment>
<dbReference type="InterPro" id="IPR011622">
    <property type="entry name" value="7TMR_DISM_rcpt_extracell_dom2"/>
</dbReference>
<feature type="transmembrane region" description="Helical" evidence="1">
    <location>
        <begin position="232"/>
        <end position="251"/>
    </location>
</feature>
<dbReference type="OrthoDB" id="9812260at2"/>
<dbReference type="SUPFAM" id="SSF55073">
    <property type="entry name" value="Nucleotide cyclase"/>
    <property type="match status" value="1"/>
</dbReference>
<name>A0A399RFQ6_9PROT</name>
<dbReference type="InterPro" id="IPR043128">
    <property type="entry name" value="Rev_trsase/Diguanyl_cyclase"/>
</dbReference>
<feature type="transmembrane region" description="Helical" evidence="1">
    <location>
        <begin position="288"/>
        <end position="310"/>
    </location>
</feature>
<dbReference type="EMBL" id="QWGA01000007">
    <property type="protein sequence ID" value="RIJ28642.1"/>
    <property type="molecule type" value="Genomic_DNA"/>
</dbReference>
<dbReference type="CDD" id="cd01949">
    <property type="entry name" value="GGDEF"/>
    <property type="match status" value="1"/>
</dbReference>
<keyword evidence="1" id="KW-0472">Membrane</keyword>
<dbReference type="Pfam" id="PF00990">
    <property type="entry name" value="GGDEF"/>
    <property type="match status" value="1"/>
</dbReference>
<dbReference type="InterPro" id="IPR000160">
    <property type="entry name" value="GGDEF_dom"/>
</dbReference>
<dbReference type="SMART" id="SM00267">
    <property type="entry name" value="GGDEF"/>
    <property type="match status" value="1"/>
</dbReference>
<protein>
    <submittedName>
        <fullName evidence="4">Diguanylate cyclase</fullName>
    </submittedName>
</protein>
<organism evidence="4 5">
    <name type="scientific">Henriciella algicola</name>
    <dbReference type="NCBI Taxonomy" id="1608422"/>
    <lineage>
        <taxon>Bacteria</taxon>
        <taxon>Pseudomonadati</taxon>
        <taxon>Pseudomonadota</taxon>
        <taxon>Alphaproteobacteria</taxon>
        <taxon>Hyphomonadales</taxon>
        <taxon>Hyphomonadaceae</taxon>
        <taxon>Henriciella</taxon>
    </lineage>
</organism>
<dbReference type="NCBIfam" id="TIGR00254">
    <property type="entry name" value="GGDEF"/>
    <property type="match status" value="1"/>
</dbReference>
<keyword evidence="5" id="KW-1185">Reference proteome</keyword>
<sequence length="558" mass="60106">MRSVIFIVTLILSASFAAASAQSCDYSASVYQDADPAVDDRTIASRSNAFAAVSDPDGRLFEGRSSTGVLWLKFAHEGQGVCDKPQWLQLKYPYLKDVTLHAVSISPDGREAVKEIAPLPLQYPVWALPVPDQAASTDYYVRIAHSDFLILPFEIASPSRIISEVSVFGVISVALIVLFLAIAFQTAALGRVLDRSDTAAFIGFAVSAAVYVFISSGLMGSLFRGAAMDTRHLLLTSQAILLWTAVIFLRANIRPAAPPLIDGAFRALQYAALPTLLAPFLGAASASLAFLFAFIVAPLIILGLLGVLTYQRQGRAAGLLIGWCPTILATVWIYGRLINITPYLPINHHLVGLGLFLTALRFNAVLALKYRGEARAARTDSLTGLPNRRAMTDCARRFDSGNLDLSALALMDLRKFKSVNDTHGHAAGDHVLSEVSRRISAVLPKQTHFFRIGGDEFIILIRAGFPPAEVENLLAKVSELVSQPVGYSGASCQVAANIGAIMGPIPDGVSFSSLMGAADKLAYMAKQPHTADILIETWTHADELTHDEMPGAMRTRPS</sequence>
<feature type="domain" description="GGDEF" evidence="3">
    <location>
        <begin position="404"/>
        <end position="538"/>
    </location>
</feature>
<feature type="transmembrane region" description="Helical" evidence="1">
    <location>
        <begin position="317"/>
        <end position="334"/>
    </location>
</feature>
<dbReference type="InterPro" id="IPR029787">
    <property type="entry name" value="Nucleotide_cyclase"/>
</dbReference>
<dbReference type="Gene3D" id="2.60.40.2380">
    <property type="match status" value="1"/>
</dbReference>
<dbReference type="Pfam" id="PF07696">
    <property type="entry name" value="7TMR-DISMED2"/>
    <property type="match status" value="1"/>
</dbReference>
<evidence type="ECO:0000313" key="5">
    <source>
        <dbReference type="Proteomes" id="UP000265845"/>
    </source>
</evidence>
<reference evidence="4 5" key="1">
    <citation type="submission" date="2018-08" db="EMBL/GenBank/DDBJ databases">
        <title>Henriciella mobilis sp. nov., isolated from seawater.</title>
        <authorList>
            <person name="Cheng H."/>
            <person name="Wu Y.-H."/>
            <person name="Xu X.-W."/>
            <person name="Guo L.-L."/>
        </authorList>
    </citation>
    <scope>NUCLEOTIDE SEQUENCE [LARGE SCALE GENOMIC DNA]</scope>
    <source>
        <strain evidence="4 5">CCUG67844</strain>
    </source>
</reference>
<dbReference type="Gene3D" id="3.30.70.270">
    <property type="match status" value="1"/>
</dbReference>
<dbReference type="PANTHER" id="PTHR46663:SF2">
    <property type="entry name" value="GGDEF DOMAIN-CONTAINING PROTEIN"/>
    <property type="match status" value="1"/>
</dbReference>